<keyword evidence="2" id="KW-0238">DNA-binding</keyword>
<dbReference type="PROSITE" id="PS50943">
    <property type="entry name" value="HTH_CROC1"/>
    <property type="match status" value="1"/>
</dbReference>
<dbReference type="PANTHER" id="PTHR30146:SF153">
    <property type="entry name" value="LACTOSE OPERON REPRESSOR"/>
    <property type="match status" value="1"/>
</dbReference>
<feature type="domain" description="HTH lacI-type" evidence="4">
    <location>
        <begin position="2"/>
        <end position="56"/>
    </location>
</feature>
<dbReference type="SUPFAM" id="SSF53822">
    <property type="entry name" value="Periplasmic binding protein-like I"/>
    <property type="match status" value="1"/>
</dbReference>
<dbReference type="PROSITE" id="PS50932">
    <property type="entry name" value="HTH_LACI_2"/>
    <property type="match status" value="1"/>
</dbReference>
<dbReference type="AlphaFoldDB" id="A0A2N5J3Q5"/>
<evidence type="ECO:0000313" key="7">
    <source>
        <dbReference type="Proteomes" id="UP000235034"/>
    </source>
</evidence>
<dbReference type="CDD" id="cd01392">
    <property type="entry name" value="HTH_LacI"/>
    <property type="match status" value="1"/>
</dbReference>
<dbReference type="Proteomes" id="UP000235034">
    <property type="component" value="Unassembled WGS sequence"/>
</dbReference>
<dbReference type="GO" id="GO:0000976">
    <property type="term" value="F:transcription cis-regulatory region binding"/>
    <property type="evidence" value="ECO:0007669"/>
    <property type="project" value="TreeGrafter"/>
</dbReference>
<dbReference type="InterPro" id="IPR000843">
    <property type="entry name" value="HTH_LacI"/>
</dbReference>
<evidence type="ECO:0000259" key="4">
    <source>
        <dbReference type="PROSITE" id="PS50932"/>
    </source>
</evidence>
<comment type="caution">
    <text evidence="6">The sequence shown here is derived from an EMBL/GenBank/DDBJ whole genome shotgun (WGS) entry which is preliminary data.</text>
</comment>
<dbReference type="PANTHER" id="PTHR30146">
    <property type="entry name" value="LACI-RELATED TRANSCRIPTIONAL REPRESSOR"/>
    <property type="match status" value="1"/>
</dbReference>
<sequence length="240" mass="26463">MAGIKDVARAAGVSVSTVSYVLSGKRAISEKTSSKVMEAVRELRYTPDASAQKMRGRRNQILAVSEPIRGDINEAKYNAYFLHTAWQAKNAGYDVLLLTGEDAVDDIQRVTRSNMVDGVVLLDIVEDDDRVMQADSYGKPCVAIGYPANRGDCACVDVDFDAAATMAMDYLHERGHRTVALLRDNERDYARGSGYVVTLRQRMLDRAAELGMRVVESGKNEAGRFDAAAFVRELMAMNPR</sequence>
<keyword evidence="1" id="KW-0805">Transcription regulation</keyword>
<evidence type="ECO:0000256" key="1">
    <source>
        <dbReference type="ARBA" id="ARBA00023015"/>
    </source>
</evidence>
<dbReference type="RefSeq" id="WP_101622130.1">
    <property type="nucleotide sequence ID" value="NZ_NMWT01000011.1"/>
</dbReference>
<dbReference type="PROSITE" id="PS00356">
    <property type="entry name" value="HTH_LACI_1"/>
    <property type="match status" value="1"/>
</dbReference>
<evidence type="ECO:0000313" key="6">
    <source>
        <dbReference type="EMBL" id="PLS28827.1"/>
    </source>
</evidence>
<dbReference type="EMBL" id="NMWT01000011">
    <property type="protein sequence ID" value="PLS28827.1"/>
    <property type="molecule type" value="Genomic_DNA"/>
</dbReference>
<dbReference type="OrthoDB" id="252678at2"/>
<dbReference type="InterPro" id="IPR001387">
    <property type="entry name" value="Cro/C1-type_HTH"/>
</dbReference>
<dbReference type="InterPro" id="IPR010982">
    <property type="entry name" value="Lambda_DNA-bd_dom_sf"/>
</dbReference>
<protein>
    <submittedName>
        <fullName evidence="6">LacI family transcription regulator</fullName>
    </submittedName>
</protein>
<proteinExistence type="predicted"/>
<dbReference type="GO" id="GO:0003700">
    <property type="term" value="F:DNA-binding transcription factor activity"/>
    <property type="evidence" value="ECO:0007669"/>
    <property type="project" value="TreeGrafter"/>
</dbReference>
<evidence type="ECO:0000259" key="5">
    <source>
        <dbReference type="PROSITE" id="PS50943"/>
    </source>
</evidence>
<dbReference type="SMART" id="SM00354">
    <property type="entry name" value="HTH_LACI"/>
    <property type="match status" value="1"/>
</dbReference>
<reference evidence="6 7" key="1">
    <citation type="submission" date="2017-07" db="EMBL/GenBank/DDBJ databases">
        <title>Bifidobacterium novel species.</title>
        <authorList>
            <person name="Lugli G.A."/>
            <person name="Milani C."/>
            <person name="Duranti S."/>
            <person name="Mangifesta M."/>
        </authorList>
    </citation>
    <scope>NUCLEOTIDE SEQUENCE [LARGE SCALE GENOMIC DNA]</scope>
    <source>
        <strain evidence="6 7">77</strain>
    </source>
</reference>
<feature type="non-terminal residue" evidence="6">
    <location>
        <position position="240"/>
    </location>
</feature>
<dbReference type="InterPro" id="IPR028082">
    <property type="entry name" value="Peripla_BP_I"/>
</dbReference>
<keyword evidence="3" id="KW-0804">Transcription</keyword>
<organism evidence="6 7">
    <name type="scientific">Bifidobacterium parmae</name>
    <dbReference type="NCBI Taxonomy" id="361854"/>
    <lineage>
        <taxon>Bacteria</taxon>
        <taxon>Bacillati</taxon>
        <taxon>Actinomycetota</taxon>
        <taxon>Actinomycetes</taxon>
        <taxon>Bifidobacteriales</taxon>
        <taxon>Bifidobacteriaceae</taxon>
        <taxon>Bifidobacterium</taxon>
    </lineage>
</organism>
<dbReference type="Gene3D" id="1.10.260.40">
    <property type="entry name" value="lambda repressor-like DNA-binding domains"/>
    <property type="match status" value="1"/>
</dbReference>
<evidence type="ECO:0000256" key="3">
    <source>
        <dbReference type="ARBA" id="ARBA00023163"/>
    </source>
</evidence>
<feature type="domain" description="HTH cro/C1-type" evidence="5">
    <location>
        <begin position="5"/>
        <end position="39"/>
    </location>
</feature>
<dbReference type="Pfam" id="PF00356">
    <property type="entry name" value="LacI"/>
    <property type="match status" value="1"/>
</dbReference>
<dbReference type="Gene3D" id="3.40.50.2300">
    <property type="match status" value="2"/>
</dbReference>
<keyword evidence="7" id="KW-1185">Reference proteome</keyword>
<name>A0A2N5J3Q5_9BIFI</name>
<evidence type="ECO:0000256" key="2">
    <source>
        <dbReference type="ARBA" id="ARBA00023125"/>
    </source>
</evidence>
<gene>
    <name evidence="6" type="ORF">Uis4E_0970</name>
</gene>
<accession>A0A2N5J3Q5</accession>
<dbReference type="SUPFAM" id="SSF47413">
    <property type="entry name" value="lambda repressor-like DNA-binding domains"/>
    <property type="match status" value="1"/>
</dbReference>